<dbReference type="PANTHER" id="PTHR35791:SF1">
    <property type="entry name" value="UPF0754 MEMBRANE PROTEIN YHEB"/>
    <property type="match status" value="1"/>
</dbReference>
<evidence type="ECO:0000256" key="4">
    <source>
        <dbReference type="ARBA" id="ARBA00022989"/>
    </source>
</evidence>
<evidence type="ECO:0000313" key="8">
    <source>
        <dbReference type="Proteomes" id="UP001332192"/>
    </source>
</evidence>
<evidence type="ECO:0000256" key="5">
    <source>
        <dbReference type="ARBA" id="ARBA00023136"/>
    </source>
</evidence>
<dbReference type="RefSeq" id="WP_324717987.1">
    <property type="nucleotide sequence ID" value="NZ_CP141615.1"/>
</dbReference>
<dbReference type="Pfam" id="PF04286">
    <property type="entry name" value="DUF445"/>
    <property type="match status" value="2"/>
</dbReference>
<evidence type="ECO:0000256" key="6">
    <source>
        <dbReference type="SAM" id="Phobius"/>
    </source>
</evidence>
<dbReference type="PANTHER" id="PTHR35791">
    <property type="entry name" value="UPF0754 MEMBRANE PROTEIN YHEB"/>
    <property type="match status" value="1"/>
</dbReference>
<gene>
    <name evidence="7" type="ORF">U7230_06890</name>
</gene>
<keyword evidence="4 6" id="KW-1133">Transmembrane helix</keyword>
<dbReference type="InterPro" id="IPR007383">
    <property type="entry name" value="DUF445"/>
</dbReference>
<name>A0ABZ1C0T9_9FIRM</name>
<sequence>MVTLRLLTVPLVAAGIGWITNVAAVRLLFWPIRPIRIWGTRWYLQGIFPRRQHEIARGIGELVERELLRPEDLVAGIDGARYREEAVWVLEGYVARRMQTQLPRFLPASVRDAMVAYAVRVTRQEAGRAMEAITDRLKERLQEQLRVSSLLGEKLEQLDLVDFEGIILRLIGRELRWIEVLGAVMGFLVGVVQMLLLWP</sequence>
<evidence type="ECO:0000313" key="7">
    <source>
        <dbReference type="EMBL" id="WRP18714.1"/>
    </source>
</evidence>
<feature type="transmembrane region" description="Helical" evidence="6">
    <location>
        <begin position="177"/>
        <end position="198"/>
    </location>
</feature>
<evidence type="ECO:0000256" key="3">
    <source>
        <dbReference type="ARBA" id="ARBA00022692"/>
    </source>
</evidence>
<organism evidence="7 8">
    <name type="scientific">Carboxydichorda subterranea</name>
    <dbReference type="NCBI Taxonomy" id="3109565"/>
    <lineage>
        <taxon>Bacteria</taxon>
        <taxon>Bacillati</taxon>
        <taxon>Bacillota</taxon>
        <taxon>Limnochordia</taxon>
        <taxon>Limnochordales</taxon>
        <taxon>Geochordaceae</taxon>
        <taxon>Carboxydichorda</taxon>
    </lineage>
</organism>
<evidence type="ECO:0000256" key="1">
    <source>
        <dbReference type="ARBA" id="ARBA00004308"/>
    </source>
</evidence>
<accession>A0ABZ1C0T9</accession>
<evidence type="ECO:0000256" key="2">
    <source>
        <dbReference type="ARBA" id="ARBA00008053"/>
    </source>
</evidence>
<feature type="transmembrane region" description="Helical" evidence="6">
    <location>
        <begin position="6"/>
        <end position="29"/>
    </location>
</feature>
<comment type="subcellular location">
    <subcellularLocation>
        <location evidence="1">Endomembrane system</location>
    </subcellularLocation>
</comment>
<proteinExistence type="inferred from homology"/>
<dbReference type="EMBL" id="CP141615">
    <property type="protein sequence ID" value="WRP18714.1"/>
    <property type="molecule type" value="Genomic_DNA"/>
</dbReference>
<keyword evidence="8" id="KW-1185">Reference proteome</keyword>
<protein>
    <submittedName>
        <fullName evidence="7">DUF445 family protein</fullName>
    </submittedName>
</protein>
<reference evidence="7 8" key="1">
    <citation type="journal article" date="2024" name="Front. Microbiol.">
        <title>Novel thermophilic genera Geochorda gen. nov. and Carboxydochorda gen. nov. from the deep terrestrial subsurface reveal the ecophysiological diversity in the class Limnochordia.</title>
        <authorList>
            <person name="Karnachuk O.V."/>
            <person name="Lukina A.P."/>
            <person name="Avakyan M.R."/>
            <person name="Kadnikov V.V."/>
            <person name="Begmatov S."/>
            <person name="Beletsky A.V."/>
            <person name="Vlasova K.G."/>
            <person name="Novikov A.A."/>
            <person name="Shcherbakova V.A."/>
            <person name="Mardanov A.V."/>
            <person name="Ravin N.V."/>
        </authorList>
    </citation>
    <scope>NUCLEOTIDE SEQUENCE [LARGE SCALE GENOMIC DNA]</scope>
    <source>
        <strain evidence="7 8">L945</strain>
    </source>
</reference>
<keyword evidence="5 6" id="KW-0472">Membrane</keyword>
<keyword evidence="3 6" id="KW-0812">Transmembrane</keyword>
<comment type="similarity">
    <text evidence="2">Belongs to the UPF0754 family.</text>
</comment>
<dbReference type="Proteomes" id="UP001332192">
    <property type="component" value="Chromosome"/>
</dbReference>